<evidence type="ECO:0000256" key="7">
    <source>
        <dbReference type="ARBA" id="ARBA00022962"/>
    </source>
</evidence>
<reference evidence="13 14" key="1">
    <citation type="journal article" date="2013" name="Genome Announc.">
        <title>Draft Genome Sequence of the Cellulolytic, Mesophilic, Anaerobic Bacterium Clostridium termitidis Strain CT1112 (DSM 5398).</title>
        <authorList>
            <person name="Lal S."/>
            <person name="Ramachandran U."/>
            <person name="Zhang X."/>
            <person name="Munir R."/>
            <person name="Sparling R."/>
            <person name="Levin D.B."/>
        </authorList>
    </citation>
    <scope>NUCLEOTIDE SEQUENCE [LARGE SCALE GENOMIC DNA]</scope>
    <source>
        <strain evidence="13 14">CT1112</strain>
    </source>
</reference>
<name>S0FIG6_RUMCE</name>
<evidence type="ECO:0000256" key="5">
    <source>
        <dbReference type="ARBA" id="ARBA00022840"/>
    </source>
</evidence>
<evidence type="ECO:0000256" key="1">
    <source>
        <dbReference type="ARBA" id="ARBA00005187"/>
    </source>
</evidence>
<evidence type="ECO:0000313" key="14">
    <source>
        <dbReference type="Proteomes" id="UP000014155"/>
    </source>
</evidence>
<accession>S0FIG6</accession>
<dbReference type="RefSeq" id="WP_004626411.1">
    <property type="nucleotide sequence ID" value="NZ_AORV01000037.1"/>
</dbReference>
<keyword evidence="7 9" id="KW-0315">Glutamine amidotransferase</keyword>
<evidence type="ECO:0000256" key="10">
    <source>
        <dbReference type="PIRSR" id="PIRSR001589-2"/>
    </source>
</evidence>
<dbReference type="Gene3D" id="3.40.50.620">
    <property type="entry name" value="HUPs"/>
    <property type="match status" value="1"/>
</dbReference>
<evidence type="ECO:0000256" key="11">
    <source>
        <dbReference type="PIRSR" id="PIRSR001589-3"/>
    </source>
</evidence>
<dbReference type="Pfam" id="PF13537">
    <property type="entry name" value="GATase_7"/>
    <property type="match status" value="1"/>
</dbReference>
<dbReference type="SUPFAM" id="SSF52402">
    <property type="entry name" value="Adenine nucleotide alpha hydrolases-like"/>
    <property type="match status" value="1"/>
</dbReference>
<dbReference type="CDD" id="cd01991">
    <property type="entry name" value="Asn_synthase_B_C"/>
    <property type="match status" value="1"/>
</dbReference>
<keyword evidence="6 9" id="KW-0061">Asparagine biosynthesis</keyword>
<evidence type="ECO:0000256" key="8">
    <source>
        <dbReference type="ARBA" id="ARBA00048741"/>
    </source>
</evidence>
<dbReference type="PANTHER" id="PTHR43284:SF1">
    <property type="entry name" value="ASPARAGINE SYNTHETASE"/>
    <property type="match status" value="1"/>
</dbReference>
<keyword evidence="9" id="KW-0028">Amino-acid biosynthesis</keyword>
<dbReference type="GO" id="GO:0006529">
    <property type="term" value="P:asparagine biosynthetic process"/>
    <property type="evidence" value="ECO:0007669"/>
    <property type="project" value="UniProtKB-KW"/>
</dbReference>
<keyword evidence="14" id="KW-1185">Reference proteome</keyword>
<dbReference type="Pfam" id="PF00733">
    <property type="entry name" value="Asn_synthase"/>
    <property type="match status" value="1"/>
</dbReference>
<evidence type="ECO:0000256" key="6">
    <source>
        <dbReference type="ARBA" id="ARBA00022888"/>
    </source>
</evidence>
<dbReference type="PROSITE" id="PS51278">
    <property type="entry name" value="GATASE_TYPE_2"/>
    <property type="match status" value="1"/>
</dbReference>
<dbReference type="InterPro" id="IPR006426">
    <property type="entry name" value="Asn_synth_AEB"/>
</dbReference>
<gene>
    <name evidence="13" type="ORF">CTER_2680</name>
</gene>
<dbReference type="PATRIC" id="fig|1195236.3.peg.3000"/>
<dbReference type="NCBIfam" id="TIGR01536">
    <property type="entry name" value="asn_synth_AEB"/>
    <property type="match status" value="1"/>
</dbReference>
<organism evidence="13 14">
    <name type="scientific">Ruminiclostridium cellobioparum subsp. termitidis CT1112</name>
    <dbReference type="NCBI Taxonomy" id="1195236"/>
    <lineage>
        <taxon>Bacteria</taxon>
        <taxon>Bacillati</taxon>
        <taxon>Bacillota</taxon>
        <taxon>Clostridia</taxon>
        <taxon>Eubacteriales</taxon>
        <taxon>Oscillospiraceae</taxon>
        <taxon>Ruminiclostridium</taxon>
    </lineage>
</organism>
<comment type="catalytic activity">
    <reaction evidence="8">
        <text>L-aspartate + L-glutamine + ATP + H2O = L-asparagine + L-glutamate + AMP + diphosphate + H(+)</text>
        <dbReference type="Rhea" id="RHEA:12228"/>
        <dbReference type="ChEBI" id="CHEBI:15377"/>
        <dbReference type="ChEBI" id="CHEBI:15378"/>
        <dbReference type="ChEBI" id="CHEBI:29985"/>
        <dbReference type="ChEBI" id="CHEBI:29991"/>
        <dbReference type="ChEBI" id="CHEBI:30616"/>
        <dbReference type="ChEBI" id="CHEBI:33019"/>
        <dbReference type="ChEBI" id="CHEBI:58048"/>
        <dbReference type="ChEBI" id="CHEBI:58359"/>
        <dbReference type="ChEBI" id="CHEBI:456215"/>
        <dbReference type="EC" id="6.3.5.4"/>
    </reaction>
</comment>
<feature type="binding site" evidence="10">
    <location>
        <position position="294"/>
    </location>
    <ligand>
        <name>ATP</name>
        <dbReference type="ChEBI" id="CHEBI:30616"/>
    </ligand>
</feature>
<dbReference type="AlphaFoldDB" id="S0FIG6"/>
<feature type="binding site" evidence="10">
    <location>
        <position position="100"/>
    </location>
    <ligand>
        <name>L-glutamine</name>
        <dbReference type="ChEBI" id="CHEBI:58359"/>
    </ligand>
</feature>
<keyword evidence="4 10" id="KW-0547">Nucleotide-binding</keyword>
<feature type="site" description="Important for beta-aspartyl-AMP intermediate formation" evidence="11">
    <location>
        <position position="370"/>
    </location>
</feature>
<dbReference type="CDD" id="cd00712">
    <property type="entry name" value="AsnB"/>
    <property type="match status" value="1"/>
</dbReference>
<dbReference type="InterPro" id="IPR033738">
    <property type="entry name" value="AsnB_N"/>
</dbReference>
<feature type="active site" description="For GATase activity" evidence="9">
    <location>
        <position position="2"/>
    </location>
</feature>
<evidence type="ECO:0000313" key="13">
    <source>
        <dbReference type="EMBL" id="EMS71447.1"/>
    </source>
</evidence>
<evidence type="ECO:0000256" key="9">
    <source>
        <dbReference type="PIRSR" id="PIRSR001589-1"/>
    </source>
</evidence>
<evidence type="ECO:0000259" key="12">
    <source>
        <dbReference type="PROSITE" id="PS51278"/>
    </source>
</evidence>
<dbReference type="GO" id="GO:0005524">
    <property type="term" value="F:ATP binding"/>
    <property type="evidence" value="ECO:0007669"/>
    <property type="project" value="UniProtKB-KW"/>
</dbReference>
<feature type="domain" description="Glutamine amidotransferase type-2" evidence="12">
    <location>
        <begin position="2"/>
        <end position="214"/>
    </location>
</feature>
<dbReference type="GO" id="GO:0005829">
    <property type="term" value="C:cytosol"/>
    <property type="evidence" value="ECO:0007669"/>
    <property type="project" value="TreeGrafter"/>
</dbReference>
<dbReference type="STRING" id="1195236.CTER_2680"/>
<sequence length="623" mass="72316">MCGICGVFDMNSQKRGELSTIERMLRKLEHRGPDNSDYFIRDSISLGFSRLSIVDLESGMQPIFNEDKSIVLICNGEIFNYIELRQKLVLEGHQFKTNSDVEVILHLYEEYEIDSFINELNGQFAFAIYDFNKNQLLCARDHVGIAPFFYTVADGLFIFASEIKAIIEHPAVERAVDLVGLDQIFTFPGIASPRTLFRDIKSLSNGCYIVVRGNNVEVREYWDLIYPEAGEASYVANEDYYIEKLDELLTESVKLRLQADVPVGFYLSGGLDSSLIATKIKQIDGSLNRHSFSIDFPDKSISESAFQRVIANKVNSIHHEKMFYHYEIVNRLKKSVYHSECALKETYNTASMALSESVRANNIKVVLTGEGADELFGGYVGYRFDKLRMQQKSQDNQGNLFENEVRRKIWGDENFLYEKEYYSYQNTKQELYSREIQEIFESVNCLNYPIINKERINRRDIFHKRSYVDFKLRMSDHLLSDHGDRMMYANSVEARYPFLDKNLIEFAINIPVDFKLRGFDEKYILKRVAKSLVPDEIIKRPKFAFVAPGSSELLKQDIEFIEDLLSYETIKRQGYFNPDVVQALRKKYKEQGFKLNVPYDSDLLIIVITFGIFIQQFQMPSIR</sequence>
<comment type="pathway">
    <text evidence="1">Amino-acid biosynthesis; L-asparagine biosynthesis; L-asparagine from L-aspartate (L-Gln route): step 1/1.</text>
</comment>
<dbReference type="PANTHER" id="PTHR43284">
    <property type="entry name" value="ASPARAGINE SYNTHETASE (GLUTAMINE-HYDROLYZING)"/>
    <property type="match status" value="1"/>
</dbReference>
<dbReference type="InterPro" id="IPR014729">
    <property type="entry name" value="Rossmann-like_a/b/a_fold"/>
</dbReference>
<comment type="similarity">
    <text evidence="2">Belongs to the asparagine synthetase family.</text>
</comment>
<dbReference type="InterPro" id="IPR001962">
    <property type="entry name" value="Asn_synthase"/>
</dbReference>
<comment type="caution">
    <text evidence="13">The sequence shown here is derived from an EMBL/GenBank/DDBJ whole genome shotgun (WGS) entry which is preliminary data.</text>
</comment>
<proteinExistence type="inferred from homology"/>
<dbReference type="EC" id="6.3.5.4" evidence="3"/>
<dbReference type="InterPro" id="IPR017932">
    <property type="entry name" value="GATase_2_dom"/>
</dbReference>
<dbReference type="eggNOG" id="COG0367">
    <property type="taxonomic scope" value="Bacteria"/>
</dbReference>
<keyword evidence="13" id="KW-0436">Ligase</keyword>
<dbReference type="Gene3D" id="3.60.20.10">
    <property type="entry name" value="Glutamine Phosphoribosylpyrophosphate, subunit 1, domain 1"/>
    <property type="match status" value="1"/>
</dbReference>
<dbReference type="InterPro" id="IPR029055">
    <property type="entry name" value="Ntn_hydrolases_N"/>
</dbReference>
<evidence type="ECO:0000256" key="3">
    <source>
        <dbReference type="ARBA" id="ARBA00012737"/>
    </source>
</evidence>
<protein>
    <recommendedName>
        <fullName evidence="3">asparagine synthase (glutamine-hydrolyzing)</fullName>
        <ecNumber evidence="3">6.3.5.4</ecNumber>
    </recommendedName>
</protein>
<dbReference type="EMBL" id="AORV01000037">
    <property type="protein sequence ID" value="EMS71447.1"/>
    <property type="molecule type" value="Genomic_DNA"/>
</dbReference>
<dbReference type="SUPFAM" id="SSF56235">
    <property type="entry name" value="N-terminal nucleophile aminohydrolases (Ntn hydrolases)"/>
    <property type="match status" value="1"/>
</dbReference>
<dbReference type="PIRSF" id="PIRSF001589">
    <property type="entry name" value="Asn_synthetase_glu-h"/>
    <property type="match status" value="1"/>
</dbReference>
<dbReference type="Proteomes" id="UP000014155">
    <property type="component" value="Unassembled WGS sequence"/>
</dbReference>
<dbReference type="GO" id="GO:0004066">
    <property type="term" value="F:asparagine synthase (glutamine-hydrolyzing) activity"/>
    <property type="evidence" value="ECO:0007669"/>
    <property type="project" value="UniProtKB-EC"/>
</dbReference>
<evidence type="ECO:0000256" key="2">
    <source>
        <dbReference type="ARBA" id="ARBA00005752"/>
    </source>
</evidence>
<keyword evidence="5 10" id="KW-0067">ATP-binding</keyword>
<evidence type="ECO:0000256" key="4">
    <source>
        <dbReference type="ARBA" id="ARBA00022741"/>
    </source>
</evidence>
<dbReference type="InterPro" id="IPR051786">
    <property type="entry name" value="ASN_synthetase/amidase"/>
</dbReference>